<name>E0UDH6_GLOV7</name>
<reference evidence="3" key="1">
    <citation type="journal article" date="2011" name="MBio">
        <title>Novel metabolic attributes of the genus Cyanothece, comprising a group of unicellular nitrogen-fixing Cyanobacteria.</title>
        <authorList>
            <person name="Bandyopadhyay A."/>
            <person name="Elvitigala T."/>
            <person name="Welsh E."/>
            <person name="Stockel J."/>
            <person name="Liberton M."/>
            <person name="Min H."/>
            <person name="Sherman L.A."/>
            <person name="Pakrasi H.B."/>
        </authorList>
    </citation>
    <scope>NUCLEOTIDE SEQUENCE [LARGE SCALE GENOMIC DNA]</scope>
    <source>
        <strain evidence="3">PCC 7822</strain>
    </source>
</reference>
<sequence length="147" mass="16860">MIYLVDTNVLLRFSFRDDPLHLIVRTAVRKLKEDGHKLQPTSQNFIEFWNVATRPTDKNGFGITLREADRSLRLLERLFPVLADAPNLYSEWRKIVVQFGVSGVQVHDARLVAAMITNNITHILTFNTKDFARYNSYGITAVNPTTI</sequence>
<feature type="domain" description="PIN" evidence="1">
    <location>
        <begin position="3"/>
        <end position="134"/>
    </location>
</feature>
<keyword evidence="3" id="KW-1185">Reference proteome</keyword>
<protein>
    <recommendedName>
        <fullName evidence="1">PIN domain-containing protein</fullName>
    </recommendedName>
</protein>
<dbReference type="SUPFAM" id="SSF88723">
    <property type="entry name" value="PIN domain-like"/>
    <property type="match status" value="1"/>
</dbReference>
<dbReference type="InterPro" id="IPR002716">
    <property type="entry name" value="PIN_dom"/>
</dbReference>
<accession>E0UDH6</accession>
<organism evidence="2 3">
    <name type="scientific">Gloeothece verrucosa (strain PCC 7822)</name>
    <name type="common">Cyanothece sp. (strain PCC 7822)</name>
    <dbReference type="NCBI Taxonomy" id="497965"/>
    <lineage>
        <taxon>Bacteria</taxon>
        <taxon>Bacillati</taxon>
        <taxon>Cyanobacteriota</taxon>
        <taxon>Cyanophyceae</taxon>
        <taxon>Oscillatoriophycideae</taxon>
        <taxon>Chroococcales</taxon>
        <taxon>Aphanothecaceae</taxon>
        <taxon>Gloeothece</taxon>
        <taxon>Gloeothece verrucosa</taxon>
    </lineage>
</organism>
<dbReference type="EMBL" id="CP002198">
    <property type="protein sequence ID" value="ADN15289.1"/>
    <property type="molecule type" value="Genomic_DNA"/>
</dbReference>
<dbReference type="STRING" id="497965.Cyan7822_3339"/>
<dbReference type="HOGENOM" id="CLU_146668_3_0_3"/>
<dbReference type="Gene3D" id="3.40.50.1010">
    <property type="entry name" value="5'-nuclease"/>
    <property type="match status" value="1"/>
</dbReference>
<dbReference type="RefSeq" id="WP_013323358.1">
    <property type="nucleotide sequence ID" value="NC_014501.1"/>
</dbReference>
<evidence type="ECO:0000259" key="1">
    <source>
        <dbReference type="Pfam" id="PF01850"/>
    </source>
</evidence>
<dbReference type="AlphaFoldDB" id="E0UDH6"/>
<gene>
    <name evidence="2" type="ordered locus">Cyan7822_3339</name>
</gene>
<proteinExistence type="predicted"/>
<evidence type="ECO:0000313" key="2">
    <source>
        <dbReference type="EMBL" id="ADN15289.1"/>
    </source>
</evidence>
<dbReference type="Pfam" id="PF01850">
    <property type="entry name" value="PIN"/>
    <property type="match status" value="1"/>
</dbReference>
<dbReference type="InterPro" id="IPR029060">
    <property type="entry name" value="PIN-like_dom_sf"/>
</dbReference>
<evidence type="ECO:0000313" key="3">
    <source>
        <dbReference type="Proteomes" id="UP000008206"/>
    </source>
</evidence>
<dbReference type="eggNOG" id="COG1848">
    <property type="taxonomic scope" value="Bacteria"/>
</dbReference>
<dbReference type="OrthoDB" id="7062868at2"/>
<dbReference type="CDD" id="cd09854">
    <property type="entry name" value="PIN_VapC-like"/>
    <property type="match status" value="1"/>
</dbReference>
<dbReference type="Proteomes" id="UP000008206">
    <property type="component" value="Chromosome"/>
</dbReference>
<dbReference type="KEGG" id="cyj:Cyan7822_3339"/>